<accession>A0A7W9X012</accession>
<comment type="subunit">
    <text evidence="3">Monomer.</text>
</comment>
<keyword evidence="5" id="KW-0813">Transport</keyword>
<evidence type="ECO:0000256" key="13">
    <source>
        <dbReference type="SAM" id="SignalP"/>
    </source>
</evidence>
<dbReference type="CDD" id="cd16326">
    <property type="entry name" value="LolB"/>
    <property type="match status" value="1"/>
</dbReference>
<evidence type="ECO:0000256" key="7">
    <source>
        <dbReference type="ARBA" id="ARBA00022927"/>
    </source>
</evidence>
<evidence type="ECO:0000313" key="14">
    <source>
        <dbReference type="EMBL" id="MBB6133987.1"/>
    </source>
</evidence>
<gene>
    <name evidence="14" type="ORF">HD842_002129</name>
</gene>
<evidence type="ECO:0000256" key="4">
    <source>
        <dbReference type="ARBA" id="ARBA00016202"/>
    </source>
</evidence>
<protein>
    <recommendedName>
        <fullName evidence="4">Outer-membrane lipoprotein LolB</fullName>
    </recommendedName>
</protein>
<evidence type="ECO:0000256" key="2">
    <source>
        <dbReference type="ARBA" id="ARBA00009696"/>
    </source>
</evidence>
<name>A0A7W9X012_9BURK</name>
<dbReference type="SUPFAM" id="SSF89392">
    <property type="entry name" value="Prokaryotic lipoproteins and lipoprotein localization factors"/>
    <property type="match status" value="1"/>
</dbReference>
<dbReference type="InterPro" id="IPR029046">
    <property type="entry name" value="LolA/LolB/LppX"/>
</dbReference>
<evidence type="ECO:0000256" key="8">
    <source>
        <dbReference type="ARBA" id="ARBA00023136"/>
    </source>
</evidence>
<dbReference type="Pfam" id="PF03550">
    <property type="entry name" value="LolB"/>
    <property type="match status" value="1"/>
</dbReference>
<feature type="signal peptide" evidence="13">
    <location>
        <begin position="1"/>
        <end position="26"/>
    </location>
</feature>
<evidence type="ECO:0000313" key="15">
    <source>
        <dbReference type="Proteomes" id="UP000540787"/>
    </source>
</evidence>
<keyword evidence="15" id="KW-1185">Reference proteome</keyword>
<keyword evidence="10" id="KW-0143">Chaperone</keyword>
<keyword evidence="12 14" id="KW-0449">Lipoprotein</keyword>
<comment type="similarity">
    <text evidence="2">Belongs to the LolB family.</text>
</comment>
<keyword evidence="11" id="KW-0998">Cell outer membrane</keyword>
<dbReference type="EMBL" id="JACHBX010000002">
    <property type="protein sequence ID" value="MBB6133987.1"/>
    <property type="molecule type" value="Genomic_DNA"/>
</dbReference>
<proteinExistence type="inferred from homology"/>
<dbReference type="InterPro" id="IPR004565">
    <property type="entry name" value="OM_lipoprot_LolB"/>
</dbReference>
<dbReference type="PROSITE" id="PS51257">
    <property type="entry name" value="PROKAR_LIPOPROTEIN"/>
    <property type="match status" value="1"/>
</dbReference>
<reference evidence="14 15" key="1">
    <citation type="submission" date="2020-08" db="EMBL/GenBank/DDBJ databases">
        <title>The Agave Microbiome: Exploring the role of microbial communities in plant adaptations to desert environments.</title>
        <authorList>
            <person name="Partida-Martinez L.P."/>
        </authorList>
    </citation>
    <scope>NUCLEOTIDE SEQUENCE [LARGE SCALE GENOMIC DNA]</scope>
    <source>
        <strain evidence="14 15">AT3.2</strain>
    </source>
</reference>
<evidence type="ECO:0000256" key="11">
    <source>
        <dbReference type="ARBA" id="ARBA00023237"/>
    </source>
</evidence>
<dbReference type="Gene3D" id="2.50.20.10">
    <property type="entry name" value="Lipoprotein localisation LolA/LolB/LppX"/>
    <property type="match status" value="1"/>
</dbReference>
<evidence type="ECO:0000256" key="12">
    <source>
        <dbReference type="ARBA" id="ARBA00023288"/>
    </source>
</evidence>
<feature type="chain" id="PRO_5030921587" description="Outer-membrane lipoprotein LolB" evidence="13">
    <location>
        <begin position="27"/>
        <end position="209"/>
    </location>
</feature>
<organism evidence="14 15">
    <name type="scientific">Massilia aurea</name>
    <dbReference type="NCBI Taxonomy" id="373040"/>
    <lineage>
        <taxon>Bacteria</taxon>
        <taxon>Pseudomonadati</taxon>
        <taxon>Pseudomonadota</taxon>
        <taxon>Betaproteobacteria</taxon>
        <taxon>Burkholderiales</taxon>
        <taxon>Oxalobacteraceae</taxon>
        <taxon>Telluria group</taxon>
        <taxon>Massilia</taxon>
    </lineage>
</organism>
<keyword evidence="8" id="KW-0472">Membrane</keyword>
<comment type="caution">
    <text evidence="14">The sequence shown here is derived from an EMBL/GenBank/DDBJ whole genome shotgun (WGS) entry which is preliminary data.</text>
</comment>
<evidence type="ECO:0000256" key="6">
    <source>
        <dbReference type="ARBA" id="ARBA00022729"/>
    </source>
</evidence>
<keyword evidence="6 13" id="KW-0732">Signal</keyword>
<evidence type="ECO:0000256" key="5">
    <source>
        <dbReference type="ARBA" id="ARBA00022448"/>
    </source>
</evidence>
<evidence type="ECO:0000256" key="1">
    <source>
        <dbReference type="ARBA" id="ARBA00004459"/>
    </source>
</evidence>
<evidence type="ECO:0000256" key="10">
    <source>
        <dbReference type="ARBA" id="ARBA00023186"/>
    </source>
</evidence>
<evidence type="ECO:0000256" key="9">
    <source>
        <dbReference type="ARBA" id="ARBA00023139"/>
    </source>
</evidence>
<dbReference type="Proteomes" id="UP000540787">
    <property type="component" value="Unassembled WGS sequence"/>
</dbReference>
<keyword evidence="9" id="KW-0564">Palmitate</keyword>
<keyword evidence="7" id="KW-0653">Protein transport</keyword>
<dbReference type="GO" id="GO:0015031">
    <property type="term" value="P:protein transport"/>
    <property type="evidence" value="ECO:0007669"/>
    <property type="project" value="UniProtKB-KW"/>
</dbReference>
<sequence>MMLLTRRLAILALAATVLTGCATSTANLSTATVGAYRETIDLAGRLSVNYQKDGRPESISGSFNWEQRPGTIDVTLMSPLGQTVAAINVTPGSATLTQAGQEPRTAADIDSLTQQTLGWPLPVSGLRDWLQGYAVDAQGQRFRASPASNSVTTKDGWRLRFVDWQAAGGSDAAAGAAAAAPVPRLIQAERAASGDIQDLAIRIVVNPAA</sequence>
<comment type="subcellular location">
    <subcellularLocation>
        <location evidence="1">Cell outer membrane</location>
        <topology evidence="1">Lipid-anchor</topology>
    </subcellularLocation>
</comment>
<dbReference type="AlphaFoldDB" id="A0A7W9X012"/>
<dbReference type="NCBIfam" id="TIGR00548">
    <property type="entry name" value="lolB"/>
    <property type="match status" value="1"/>
</dbReference>
<evidence type="ECO:0000256" key="3">
    <source>
        <dbReference type="ARBA" id="ARBA00011245"/>
    </source>
</evidence>
<dbReference type="GO" id="GO:0009279">
    <property type="term" value="C:cell outer membrane"/>
    <property type="evidence" value="ECO:0007669"/>
    <property type="project" value="UniProtKB-SubCell"/>
</dbReference>